<evidence type="ECO:0000313" key="10">
    <source>
        <dbReference type="Proteomes" id="UP000248790"/>
    </source>
</evidence>
<feature type="transmembrane region" description="Helical" evidence="7">
    <location>
        <begin position="21"/>
        <end position="42"/>
    </location>
</feature>
<evidence type="ECO:0000256" key="7">
    <source>
        <dbReference type="RuleBase" id="RU367016"/>
    </source>
</evidence>
<dbReference type="PANTHER" id="PTHR30353:SF0">
    <property type="entry name" value="TRANSMEMBRANE PROTEIN"/>
    <property type="match status" value="1"/>
</dbReference>
<dbReference type="OrthoDB" id="9813426at2"/>
<dbReference type="AlphaFoldDB" id="A0A327WWK3"/>
<feature type="transmembrane region" description="Helical" evidence="7">
    <location>
        <begin position="62"/>
        <end position="86"/>
    </location>
</feature>
<feature type="transmembrane region" description="Helical" evidence="7">
    <location>
        <begin position="149"/>
        <end position="169"/>
    </location>
</feature>
<dbReference type="RefSeq" id="WP_111628660.1">
    <property type="nucleotide sequence ID" value="NZ_QLMC01000003.1"/>
</dbReference>
<evidence type="ECO:0000256" key="6">
    <source>
        <dbReference type="ARBA" id="ARBA00023136"/>
    </source>
</evidence>
<feature type="domain" description="VTT" evidence="8">
    <location>
        <begin position="42"/>
        <end position="166"/>
    </location>
</feature>
<comment type="similarity">
    <text evidence="2 7">Belongs to the DedA family.</text>
</comment>
<keyword evidence="6 7" id="KW-0472">Membrane</keyword>
<dbReference type="GO" id="GO:0005886">
    <property type="term" value="C:plasma membrane"/>
    <property type="evidence" value="ECO:0007669"/>
    <property type="project" value="UniProtKB-SubCell"/>
</dbReference>
<evidence type="ECO:0000259" key="8">
    <source>
        <dbReference type="Pfam" id="PF09335"/>
    </source>
</evidence>
<dbReference type="Pfam" id="PF09335">
    <property type="entry name" value="VTT_dom"/>
    <property type="match status" value="1"/>
</dbReference>
<gene>
    <name evidence="9" type="ORF">LX87_02594</name>
</gene>
<comment type="subcellular location">
    <subcellularLocation>
        <location evidence="1 7">Cell membrane</location>
        <topology evidence="1 7">Multi-pass membrane protein</topology>
    </subcellularLocation>
</comment>
<dbReference type="EMBL" id="QLMC01000003">
    <property type="protein sequence ID" value="RAJ97691.1"/>
    <property type="molecule type" value="Genomic_DNA"/>
</dbReference>
<evidence type="ECO:0000256" key="1">
    <source>
        <dbReference type="ARBA" id="ARBA00004651"/>
    </source>
</evidence>
<feature type="transmembrane region" description="Helical" evidence="7">
    <location>
        <begin position="181"/>
        <end position="202"/>
    </location>
</feature>
<evidence type="ECO:0000256" key="4">
    <source>
        <dbReference type="ARBA" id="ARBA00022692"/>
    </source>
</evidence>
<organism evidence="9 10">
    <name type="scientific">Larkinella arboricola</name>
    <dbReference type="NCBI Taxonomy" id="643671"/>
    <lineage>
        <taxon>Bacteria</taxon>
        <taxon>Pseudomonadati</taxon>
        <taxon>Bacteroidota</taxon>
        <taxon>Cytophagia</taxon>
        <taxon>Cytophagales</taxon>
        <taxon>Spirosomataceae</taxon>
        <taxon>Larkinella</taxon>
    </lineage>
</organism>
<evidence type="ECO:0000313" key="9">
    <source>
        <dbReference type="EMBL" id="RAJ97691.1"/>
    </source>
</evidence>
<evidence type="ECO:0000256" key="2">
    <source>
        <dbReference type="ARBA" id="ARBA00010792"/>
    </source>
</evidence>
<dbReference type="PANTHER" id="PTHR30353">
    <property type="entry name" value="INNER MEMBRANE PROTEIN DEDA-RELATED"/>
    <property type="match status" value="1"/>
</dbReference>
<comment type="caution">
    <text evidence="9">The sequence shown here is derived from an EMBL/GenBank/DDBJ whole genome shotgun (WGS) entry which is preliminary data.</text>
</comment>
<keyword evidence="4 7" id="KW-0812">Transmembrane</keyword>
<protein>
    <submittedName>
        <fullName evidence="9">Membrane-associated protein</fullName>
    </submittedName>
</protein>
<reference evidence="9 10" key="1">
    <citation type="submission" date="2018-06" db="EMBL/GenBank/DDBJ databases">
        <title>Genomic Encyclopedia of Archaeal and Bacterial Type Strains, Phase II (KMG-II): from individual species to whole genera.</title>
        <authorList>
            <person name="Goeker M."/>
        </authorList>
    </citation>
    <scope>NUCLEOTIDE SEQUENCE [LARGE SCALE GENOMIC DNA]</scope>
    <source>
        <strain evidence="9 10">DSM 21851</strain>
    </source>
</reference>
<evidence type="ECO:0000256" key="3">
    <source>
        <dbReference type="ARBA" id="ARBA00022475"/>
    </source>
</evidence>
<dbReference type="Proteomes" id="UP000248790">
    <property type="component" value="Unassembled WGS sequence"/>
</dbReference>
<sequence>MDQIVDFFKYLLDSKEIIQTGGLVLITLIIFIENGIFFGFFLPGDYLLFLSGVFAGTGVLPVSLLVLLSCIFGAAVTGSLTGYLTGRYFGDRLQNRPDSLFFKQKYIETTREYFLKYGSRTLIVARFLPVVRTFAPILSGLIRMNFRYFMLYNVLGGAIWVVSLVGGGFYFGEKFPWIVDYVHYIIIFFLAVTTFTVIRGYINARQDMKQPKDKEPKEKVNE</sequence>
<keyword evidence="5 7" id="KW-1133">Transmembrane helix</keyword>
<dbReference type="InterPro" id="IPR032818">
    <property type="entry name" value="DedA-like"/>
</dbReference>
<accession>A0A327WWK3</accession>
<evidence type="ECO:0000256" key="5">
    <source>
        <dbReference type="ARBA" id="ARBA00022989"/>
    </source>
</evidence>
<keyword evidence="10" id="KW-1185">Reference proteome</keyword>
<proteinExistence type="inferred from homology"/>
<keyword evidence="3 7" id="KW-1003">Cell membrane</keyword>
<dbReference type="InterPro" id="IPR032816">
    <property type="entry name" value="VTT_dom"/>
</dbReference>
<name>A0A327WWK3_LARAB</name>